<reference evidence="2" key="2">
    <citation type="submission" date="2020-09" db="EMBL/GenBank/DDBJ databases">
        <authorList>
            <person name="Sun Q."/>
            <person name="Zhou Y."/>
        </authorList>
    </citation>
    <scope>NUCLEOTIDE SEQUENCE</scope>
    <source>
        <strain evidence="2">CGMCC 1.12777</strain>
    </source>
</reference>
<protein>
    <recommendedName>
        <fullName evidence="1">Transcription regulator PadR N-terminal domain-containing protein</fullName>
    </recommendedName>
</protein>
<evidence type="ECO:0000313" key="3">
    <source>
        <dbReference type="Proteomes" id="UP000656813"/>
    </source>
</evidence>
<comment type="caution">
    <text evidence="2">The sequence shown here is derived from an EMBL/GenBank/DDBJ whole genome shotgun (WGS) entry which is preliminary data.</text>
</comment>
<dbReference type="AlphaFoldDB" id="A0A8J3EJT4"/>
<evidence type="ECO:0000259" key="1">
    <source>
        <dbReference type="Pfam" id="PF03551"/>
    </source>
</evidence>
<dbReference type="InterPro" id="IPR036390">
    <property type="entry name" value="WH_DNA-bd_sf"/>
</dbReference>
<dbReference type="InterPro" id="IPR005149">
    <property type="entry name" value="Tscrpt_reg_PadR_N"/>
</dbReference>
<dbReference type="PANTHER" id="PTHR33169:SF14">
    <property type="entry name" value="TRANSCRIPTIONAL REGULATOR RV3488"/>
    <property type="match status" value="1"/>
</dbReference>
<dbReference type="PANTHER" id="PTHR33169">
    <property type="entry name" value="PADR-FAMILY TRANSCRIPTIONAL REGULATOR"/>
    <property type="match status" value="1"/>
</dbReference>
<keyword evidence="3" id="KW-1185">Reference proteome</keyword>
<sequence>MSIRLYILGTLAKGNDYPYMIKKRLVDALPDISFVSISDGKFYYQIEALQKKGYIETAEVVHEERRPDKTLYAITPLGKQYLEEEIYNCFKKITHIKDLYIAIYLLDFVDTSKVAVFFEETIKQEKKRRQTFEEMKEKGTPVDEKLLNKSVQFISEHSFKSIDFNIEWMEKLLEFIKNYE</sequence>
<name>A0A8J3EJT4_9BACL</name>
<dbReference type="RefSeq" id="WP_188494831.1">
    <property type="nucleotide sequence ID" value="NZ_BMFV01000001.1"/>
</dbReference>
<dbReference type="Gene3D" id="1.10.10.10">
    <property type="entry name" value="Winged helix-like DNA-binding domain superfamily/Winged helix DNA-binding domain"/>
    <property type="match status" value="1"/>
</dbReference>
<gene>
    <name evidence="2" type="ORF">GCM10007096_00180</name>
</gene>
<dbReference type="Proteomes" id="UP000656813">
    <property type="component" value="Unassembled WGS sequence"/>
</dbReference>
<feature type="domain" description="Transcription regulator PadR N-terminal" evidence="1">
    <location>
        <begin position="7"/>
        <end position="84"/>
    </location>
</feature>
<dbReference type="EMBL" id="BMFV01000001">
    <property type="protein sequence ID" value="GGH73196.1"/>
    <property type="molecule type" value="Genomic_DNA"/>
</dbReference>
<dbReference type="InterPro" id="IPR052509">
    <property type="entry name" value="Metal_resp_DNA-bind_regulator"/>
</dbReference>
<dbReference type="InterPro" id="IPR036388">
    <property type="entry name" value="WH-like_DNA-bd_sf"/>
</dbReference>
<proteinExistence type="predicted"/>
<evidence type="ECO:0000313" key="2">
    <source>
        <dbReference type="EMBL" id="GGH73196.1"/>
    </source>
</evidence>
<accession>A0A8J3EJT4</accession>
<dbReference type="SUPFAM" id="SSF46785">
    <property type="entry name" value="Winged helix' DNA-binding domain"/>
    <property type="match status" value="1"/>
</dbReference>
<reference evidence="2" key="1">
    <citation type="journal article" date="2014" name="Int. J. Syst. Evol. Microbiol.">
        <title>Complete genome sequence of Corynebacterium casei LMG S-19264T (=DSM 44701T), isolated from a smear-ripened cheese.</title>
        <authorList>
            <consortium name="US DOE Joint Genome Institute (JGI-PGF)"/>
            <person name="Walter F."/>
            <person name="Albersmeier A."/>
            <person name="Kalinowski J."/>
            <person name="Ruckert C."/>
        </authorList>
    </citation>
    <scope>NUCLEOTIDE SEQUENCE</scope>
    <source>
        <strain evidence="2">CGMCC 1.12777</strain>
    </source>
</reference>
<dbReference type="Pfam" id="PF03551">
    <property type="entry name" value="PadR"/>
    <property type="match status" value="1"/>
</dbReference>
<organism evidence="2 3">
    <name type="scientific">Pullulanibacillus pueri</name>
    <dbReference type="NCBI Taxonomy" id="1437324"/>
    <lineage>
        <taxon>Bacteria</taxon>
        <taxon>Bacillati</taxon>
        <taxon>Bacillota</taxon>
        <taxon>Bacilli</taxon>
        <taxon>Bacillales</taxon>
        <taxon>Sporolactobacillaceae</taxon>
        <taxon>Pullulanibacillus</taxon>
    </lineage>
</organism>